<sequence>MKSRIQSQSQTSTLTGAPETSGLPELIAARSADVGRNREKQRRRRLRTLAWLLGVPAAFLWLRLALGDPFNVFSFPNVDPLVVMPLLFFVLLAVVLLAGTVGAGRSPHVMFRPEQISTRLDDVIGIDPIKEDVVRSLNLFLAHKQFADEMGGTPRRGLLFEGAPGTGKTHLAKAMAAEAGVPFLFVSATSFQSMYYGATARKIRSYFKKLRKVARQEGGAIGFIEEIDAIAMARGGLSATVAPESVSAVAHGCGSLHALPTTFALSHTAGASVINSNITSEGVGGVVNELLVQMQSFDEPTGSQKVQTWFIDKANLFLDESRQLPRPVPPRTNILLIAATNRADNLDPALLRPGRFDRRLTFELPAKQGRRALVDHFLKSKAHAAELNDEIMRDQIASATTGYTPVMIEHLFDEALVNAVRRGKREMSMGDVERARLVEEVGLGQPVAYTPHERELISTHEAGHAVAAYLCAPERRLEILTIIKRRQALGMLAHGDADDVFTRSKTEMMSLIRIAMAGQVAEELFFGDISTGPGGDLLYATNVACEMVGSCGMTDTLISYGAVQNGAFNGSNIAGRVLSDSDGRERVERLLQEQKAAVKILLSQNRHLITALRDALMEREELIGREITDVIEAAGGAQRASVIDVRAEATDRV</sequence>
<dbReference type="InterPro" id="IPR000642">
    <property type="entry name" value="Peptidase_M41"/>
</dbReference>
<dbReference type="GO" id="GO:0030163">
    <property type="term" value="P:protein catabolic process"/>
    <property type="evidence" value="ECO:0007669"/>
    <property type="project" value="TreeGrafter"/>
</dbReference>
<dbReference type="InterPro" id="IPR003960">
    <property type="entry name" value="ATPase_AAA_CS"/>
</dbReference>
<feature type="region of interest" description="Disordered" evidence="3">
    <location>
        <begin position="1"/>
        <end position="20"/>
    </location>
</feature>
<feature type="transmembrane region" description="Helical" evidence="4">
    <location>
        <begin position="86"/>
        <end position="104"/>
    </location>
</feature>
<evidence type="ECO:0000256" key="3">
    <source>
        <dbReference type="SAM" id="MobiDB-lite"/>
    </source>
</evidence>
<dbReference type="EMBL" id="CAFBLM010000065">
    <property type="protein sequence ID" value="CAB4878620.1"/>
    <property type="molecule type" value="Genomic_DNA"/>
</dbReference>
<reference evidence="6" key="1">
    <citation type="submission" date="2020-05" db="EMBL/GenBank/DDBJ databases">
        <authorList>
            <person name="Chiriac C."/>
            <person name="Salcher M."/>
            <person name="Ghai R."/>
            <person name="Kavagutti S V."/>
        </authorList>
    </citation>
    <scope>NUCLEOTIDE SEQUENCE</scope>
</reference>
<feature type="domain" description="AAA+ ATPase" evidence="5">
    <location>
        <begin position="154"/>
        <end position="366"/>
    </location>
</feature>
<dbReference type="GO" id="GO:0005886">
    <property type="term" value="C:plasma membrane"/>
    <property type="evidence" value="ECO:0007669"/>
    <property type="project" value="TreeGrafter"/>
</dbReference>
<keyword evidence="2" id="KW-0067">ATP-binding</keyword>
<dbReference type="SUPFAM" id="SSF140990">
    <property type="entry name" value="FtsH protease domain-like"/>
    <property type="match status" value="1"/>
</dbReference>
<protein>
    <submittedName>
        <fullName evidence="6">Unannotated protein</fullName>
    </submittedName>
</protein>
<proteinExistence type="predicted"/>
<dbReference type="GO" id="GO:0004222">
    <property type="term" value="F:metalloendopeptidase activity"/>
    <property type="evidence" value="ECO:0007669"/>
    <property type="project" value="InterPro"/>
</dbReference>
<organism evidence="6">
    <name type="scientific">freshwater metagenome</name>
    <dbReference type="NCBI Taxonomy" id="449393"/>
    <lineage>
        <taxon>unclassified sequences</taxon>
        <taxon>metagenomes</taxon>
        <taxon>ecological metagenomes</taxon>
    </lineage>
</organism>
<keyword evidence="4" id="KW-0812">Transmembrane</keyword>
<dbReference type="InterPro" id="IPR003593">
    <property type="entry name" value="AAA+_ATPase"/>
</dbReference>
<keyword evidence="1" id="KW-0547">Nucleotide-binding</keyword>
<dbReference type="SMART" id="SM00382">
    <property type="entry name" value="AAA"/>
    <property type="match status" value="1"/>
</dbReference>
<dbReference type="AlphaFoldDB" id="A0A6J7EBN5"/>
<name>A0A6J7EBN5_9ZZZZ</name>
<dbReference type="PANTHER" id="PTHR23076">
    <property type="entry name" value="METALLOPROTEASE M41 FTSH"/>
    <property type="match status" value="1"/>
</dbReference>
<evidence type="ECO:0000259" key="5">
    <source>
        <dbReference type="SMART" id="SM00382"/>
    </source>
</evidence>
<dbReference type="Pfam" id="PF00004">
    <property type="entry name" value="AAA"/>
    <property type="match status" value="2"/>
</dbReference>
<dbReference type="PROSITE" id="PS00674">
    <property type="entry name" value="AAA"/>
    <property type="match status" value="1"/>
</dbReference>
<dbReference type="Gene3D" id="3.40.50.300">
    <property type="entry name" value="P-loop containing nucleotide triphosphate hydrolases"/>
    <property type="match status" value="1"/>
</dbReference>
<dbReference type="InterPro" id="IPR027417">
    <property type="entry name" value="P-loop_NTPase"/>
</dbReference>
<dbReference type="Pfam" id="PF01434">
    <property type="entry name" value="Peptidase_M41"/>
    <property type="match status" value="1"/>
</dbReference>
<dbReference type="GO" id="GO:0006508">
    <property type="term" value="P:proteolysis"/>
    <property type="evidence" value="ECO:0007669"/>
    <property type="project" value="InterPro"/>
</dbReference>
<dbReference type="PRINTS" id="PR00819">
    <property type="entry name" value="CBXCFQXSUPER"/>
</dbReference>
<keyword evidence="4" id="KW-0472">Membrane</keyword>
<feature type="transmembrane region" description="Helical" evidence="4">
    <location>
        <begin position="48"/>
        <end position="66"/>
    </location>
</feature>
<evidence type="ECO:0000256" key="4">
    <source>
        <dbReference type="SAM" id="Phobius"/>
    </source>
</evidence>
<dbReference type="SUPFAM" id="SSF52540">
    <property type="entry name" value="P-loop containing nucleoside triphosphate hydrolases"/>
    <property type="match status" value="1"/>
</dbReference>
<dbReference type="Gene3D" id="1.20.58.760">
    <property type="entry name" value="Peptidase M41"/>
    <property type="match status" value="1"/>
</dbReference>
<accession>A0A6J7EBN5</accession>
<dbReference type="GO" id="GO:0005524">
    <property type="term" value="F:ATP binding"/>
    <property type="evidence" value="ECO:0007669"/>
    <property type="project" value="UniProtKB-KW"/>
</dbReference>
<dbReference type="PANTHER" id="PTHR23076:SF97">
    <property type="entry name" value="ATP-DEPENDENT ZINC METALLOPROTEASE YME1L1"/>
    <property type="match status" value="1"/>
</dbReference>
<dbReference type="GO" id="GO:0016887">
    <property type="term" value="F:ATP hydrolysis activity"/>
    <property type="evidence" value="ECO:0007669"/>
    <property type="project" value="InterPro"/>
</dbReference>
<gene>
    <name evidence="6" type="ORF">UFOPK3401_01236</name>
</gene>
<keyword evidence="4" id="KW-1133">Transmembrane helix</keyword>
<dbReference type="InterPro" id="IPR000641">
    <property type="entry name" value="CbxX/CfxQ"/>
</dbReference>
<dbReference type="InterPro" id="IPR003959">
    <property type="entry name" value="ATPase_AAA_core"/>
</dbReference>
<evidence type="ECO:0000313" key="6">
    <source>
        <dbReference type="EMBL" id="CAB4878620.1"/>
    </source>
</evidence>
<dbReference type="InterPro" id="IPR037219">
    <property type="entry name" value="Peptidase_M41-like"/>
</dbReference>
<evidence type="ECO:0000256" key="1">
    <source>
        <dbReference type="ARBA" id="ARBA00022741"/>
    </source>
</evidence>
<evidence type="ECO:0000256" key="2">
    <source>
        <dbReference type="ARBA" id="ARBA00022840"/>
    </source>
</evidence>
<feature type="compositionally biased region" description="Polar residues" evidence="3">
    <location>
        <begin position="1"/>
        <end position="15"/>
    </location>
</feature>
<dbReference type="Gene3D" id="1.10.8.60">
    <property type="match status" value="1"/>
</dbReference>
<dbReference type="GO" id="GO:0004176">
    <property type="term" value="F:ATP-dependent peptidase activity"/>
    <property type="evidence" value="ECO:0007669"/>
    <property type="project" value="InterPro"/>
</dbReference>